<sequence length="156" mass="17948">MRLKRLSFLLFILILILDCTLFIDRIRQPSRVKAGGIFRIRIDGHTVGESRDSGSDKAYFYLTLPVDWEIKDIHLTGSYSGNMLVQKTDFNDRSGYCTWMCTTITEFPYYPGAEFSVFITVKTNDVRGWYNIKYLAGLANNADAYWGPESLPIESY</sequence>
<evidence type="ECO:0000313" key="2">
    <source>
        <dbReference type="Proteomes" id="UP000885826"/>
    </source>
</evidence>
<evidence type="ECO:0000313" key="1">
    <source>
        <dbReference type="EMBL" id="HEC79279.1"/>
    </source>
</evidence>
<name>A0A9C9ENL6_UNCW3</name>
<comment type="caution">
    <text evidence="1">The sequence shown here is derived from an EMBL/GenBank/DDBJ whole genome shotgun (WGS) entry which is preliminary data.</text>
</comment>
<accession>A0A9C9ENL6</accession>
<dbReference type="EMBL" id="DRIG01000095">
    <property type="protein sequence ID" value="HEC79279.1"/>
    <property type="molecule type" value="Genomic_DNA"/>
</dbReference>
<reference evidence="1" key="1">
    <citation type="journal article" date="2020" name="mSystems">
        <title>Genome- and Community-Level Interaction Insights into Carbon Utilization and Element Cycling Functions of Hydrothermarchaeota in Hydrothermal Sediment.</title>
        <authorList>
            <person name="Zhou Z."/>
            <person name="Liu Y."/>
            <person name="Xu W."/>
            <person name="Pan J."/>
            <person name="Luo Z.H."/>
            <person name="Li M."/>
        </authorList>
    </citation>
    <scope>NUCLEOTIDE SEQUENCE</scope>
    <source>
        <strain evidence="1">HyVt-388</strain>
    </source>
</reference>
<gene>
    <name evidence="1" type="ORF">ENI34_09110</name>
</gene>
<protein>
    <submittedName>
        <fullName evidence="1">Uncharacterized protein</fullName>
    </submittedName>
</protein>
<dbReference type="AlphaFoldDB" id="A0A9C9ENL6"/>
<proteinExistence type="predicted"/>
<dbReference type="Proteomes" id="UP000885826">
    <property type="component" value="Unassembled WGS sequence"/>
</dbReference>
<organism evidence="1 2">
    <name type="scientific">candidate division WOR-3 bacterium</name>
    <dbReference type="NCBI Taxonomy" id="2052148"/>
    <lineage>
        <taxon>Bacteria</taxon>
        <taxon>Bacteria division WOR-3</taxon>
    </lineage>
</organism>